<dbReference type="PANTHER" id="PTHR10890">
    <property type="entry name" value="CYSTEINYL-TRNA SYNTHETASE"/>
    <property type="match status" value="1"/>
</dbReference>
<dbReference type="InterPro" id="IPR015273">
    <property type="entry name" value="Cys-tRNA-synt_Ia_DALR"/>
</dbReference>
<evidence type="ECO:0000256" key="9">
    <source>
        <dbReference type="ARBA" id="ARBA00022840"/>
    </source>
</evidence>
<keyword evidence="9 12" id="KW-0067">ATP-binding</keyword>
<keyword evidence="16" id="KW-1185">Reference proteome</keyword>
<sequence length="526" mass="59018">MALQVYSTLTRKKEPFHKKPGDTVTMYVCGPTVYKPSHIGHMVGPVIFDTVKRYLTYLDYKVKWIVNITDVDDKLINRAKELNTTVPELSAKMTEDYFACLKSLNVTGIDHFPKATDHIGGMIEVIQALIKKDYAYEVDDGVYFDVSKDTDYGKLSNRDPEQMEAGARLEPNPKKRNPGDFALWKSKPGEPKEVQFESPFTCGRGRPGWHIECTCMAIKELGETLDIHGGGLDLQFPHHENELAQSESWTDKPFAHFWMHNGLLQLRDKDGKPTKMAGSLGNVLNVADALKHVAGDVLRFFMLKTHYRTPIDLGIWDWKNPNTPIPNGLVETAESLQTFYRFFERFERITGHSFYSLPVKHFDETELHQETNFGGTVGPLYARFLEHLNDDFNTGGAVGVLFELVSALNKFTDEHKLDGGQSLPGGHLKDSLRAGATLLRSLGDILGLFETVPTKKTIGGDDALVSGLMQLLLDLRNNLRASAKEAAKDNPLKKPLFDQTDLIRKRLGELGITLEDRPGGTTWRVG</sequence>
<feature type="short sequence motif" description="'HIGH' region" evidence="12">
    <location>
        <begin position="31"/>
        <end position="41"/>
    </location>
</feature>
<dbReference type="InterPro" id="IPR009080">
    <property type="entry name" value="tRNAsynth_Ia_anticodon-bd"/>
</dbReference>
<dbReference type="InterPro" id="IPR014729">
    <property type="entry name" value="Rossmann-like_a/b/a_fold"/>
</dbReference>
<dbReference type="InterPro" id="IPR032678">
    <property type="entry name" value="tRNA-synt_1_cat_dom"/>
</dbReference>
<comment type="catalytic activity">
    <reaction evidence="12">
        <text>tRNA(Cys) + L-cysteine + ATP = L-cysteinyl-tRNA(Cys) + AMP + diphosphate</text>
        <dbReference type="Rhea" id="RHEA:17773"/>
        <dbReference type="Rhea" id="RHEA-COMP:9661"/>
        <dbReference type="Rhea" id="RHEA-COMP:9679"/>
        <dbReference type="ChEBI" id="CHEBI:30616"/>
        <dbReference type="ChEBI" id="CHEBI:33019"/>
        <dbReference type="ChEBI" id="CHEBI:35235"/>
        <dbReference type="ChEBI" id="CHEBI:78442"/>
        <dbReference type="ChEBI" id="CHEBI:78517"/>
        <dbReference type="ChEBI" id="CHEBI:456215"/>
        <dbReference type="EC" id="6.1.1.16"/>
    </reaction>
</comment>
<dbReference type="InterPro" id="IPR024909">
    <property type="entry name" value="Cys-tRNA/MSH_ligase"/>
</dbReference>
<dbReference type="PANTHER" id="PTHR10890:SF3">
    <property type="entry name" value="CYSTEINE--TRNA LIGASE, CYTOPLASMIC"/>
    <property type="match status" value="1"/>
</dbReference>
<dbReference type="SUPFAM" id="SSF47323">
    <property type="entry name" value="Anticodon-binding domain of a subclass of class I aminoacyl-tRNA synthetases"/>
    <property type="match status" value="1"/>
</dbReference>
<evidence type="ECO:0000256" key="7">
    <source>
        <dbReference type="ARBA" id="ARBA00022741"/>
    </source>
</evidence>
<evidence type="ECO:0000256" key="4">
    <source>
        <dbReference type="ARBA" id="ARBA00022490"/>
    </source>
</evidence>
<evidence type="ECO:0000256" key="5">
    <source>
        <dbReference type="ARBA" id="ARBA00022598"/>
    </source>
</evidence>
<dbReference type="Pfam" id="PF01406">
    <property type="entry name" value="tRNA-synt_1e"/>
    <property type="match status" value="1"/>
</dbReference>
<accession>A0ABS5BYQ2</accession>
<evidence type="ECO:0000256" key="11">
    <source>
        <dbReference type="ARBA" id="ARBA00023146"/>
    </source>
</evidence>
<keyword evidence="8 12" id="KW-0862">Zinc</keyword>
<comment type="subunit">
    <text evidence="3 12">Monomer.</text>
</comment>
<dbReference type="Proteomes" id="UP000676565">
    <property type="component" value="Unassembled WGS sequence"/>
</dbReference>
<feature type="binding site" evidence="12">
    <location>
        <position position="29"/>
    </location>
    <ligand>
        <name>Zn(2+)</name>
        <dbReference type="ChEBI" id="CHEBI:29105"/>
    </ligand>
</feature>
<feature type="domain" description="Cysteinyl-tRNA synthetase class Ia DALR" evidence="14">
    <location>
        <begin position="383"/>
        <end position="457"/>
    </location>
</feature>
<evidence type="ECO:0000313" key="16">
    <source>
        <dbReference type="Proteomes" id="UP000676565"/>
    </source>
</evidence>
<dbReference type="HAMAP" id="MF_00041">
    <property type="entry name" value="Cys_tRNA_synth"/>
    <property type="match status" value="1"/>
</dbReference>
<dbReference type="EMBL" id="JAGKQQ010000001">
    <property type="protein sequence ID" value="MBP3958773.1"/>
    <property type="molecule type" value="Genomic_DNA"/>
</dbReference>
<keyword evidence="6 12" id="KW-0479">Metal-binding</keyword>
<gene>
    <name evidence="12 15" type="primary">cysS</name>
    <name evidence="15" type="ORF">J8F10_26300</name>
</gene>
<reference evidence="15 16" key="1">
    <citation type="submission" date="2021-04" db="EMBL/GenBank/DDBJ databases">
        <authorList>
            <person name="Ivanova A."/>
        </authorList>
    </citation>
    <scope>NUCLEOTIDE SEQUENCE [LARGE SCALE GENOMIC DNA]</scope>
    <source>
        <strain evidence="15 16">G18</strain>
    </source>
</reference>
<evidence type="ECO:0000256" key="12">
    <source>
        <dbReference type="HAMAP-Rule" id="MF_00041"/>
    </source>
</evidence>
<evidence type="ECO:0000256" key="2">
    <source>
        <dbReference type="ARBA" id="ARBA00005594"/>
    </source>
</evidence>
<dbReference type="Gene3D" id="3.40.50.620">
    <property type="entry name" value="HUPs"/>
    <property type="match status" value="1"/>
</dbReference>
<dbReference type="InterPro" id="IPR015803">
    <property type="entry name" value="Cys-tRNA-ligase"/>
</dbReference>
<evidence type="ECO:0000256" key="13">
    <source>
        <dbReference type="SAM" id="MobiDB-lite"/>
    </source>
</evidence>
<evidence type="ECO:0000256" key="6">
    <source>
        <dbReference type="ARBA" id="ARBA00022723"/>
    </source>
</evidence>
<keyword evidence="4 12" id="KW-0963">Cytoplasm</keyword>
<dbReference type="Pfam" id="PF09190">
    <property type="entry name" value="DALR_2"/>
    <property type="match status" value="1"/>
</dbReference>
<dbReference type="SMART" id="SM00840">
    <property type="entry name" value="DALR_2"/>
    <property type="match status" value="1"/>
</dbReference>
<feature type="binding site" evidence="12">
    <location>
        <position position="242"/>
    </location>
    <ligand>
        <name>Zn(2+)</name>
        <dbReference type="ChEBI" id="CHEBI:29105"/>
    </ligand>
</feature>
<comment type="caution">
    <text evidence="15">The sequence shown here is derived from an EMBL/GenBank/DDBJ whole genome shotgun (WGS) entry which is preliminary data.</text>
</comment>
<dbReference type="PRINTS" id="PR00983">
    <property type="entry name" value="TRNASYNTHCYS"/>
</dbReference>
<dbReference type="Gene3D" id="1.20.120.1910">
    <property type="entry name" value="Cysteine-tRNA ligase, C-terminal anti-codon recognition domain"/>
    <property type="match status" value="1"/>
</dbReference>
<feature type="region of interest" description="Disordered" evidence="13">
    <location>
        <begin position="154"/>
        <end position="178"/>
    </location>
</feature>
<comment type="similarity">
    <text evidence="2 12">Belongs to the class-I aminoacyl-tRNA synthetase family.</text>
</comment>
<evidence type="ECO:0000313" key="15">
    <source>
        <dbReference type="EMBL" id="MBP3958773.1"/>
    </source>
</evidence>
<evidence type="ECO:0000259" key="14">
    <source>
        <dbReference type="SMART" id="SM00840"/>
    </source>
</evidence>
<organism evidence="15 16">
    <name type="scientific">Gemmata palustris</name>
    <dbReference type="NCBI Taxonomy" id="2822762"/>
    <lineage>
        <taxon>Bacteria</taxon>
        <taxon>Pseudomonadati</taxon>
        <taxon>Planctomycetota</taxon>
        <taxon>Planctomycetia</taxon>
        <taxon>Gemmatales</taxon>
        <taxon>Gemmataceae</taxon>
        <taxon>Gemmata</taxon>
    </lineage>
</organism>
<comment type="caution">
    <text evidence="12">Lacks conserved residue(s) required for the propagation of feature annotation.</text>
</comment>
<evidence type="ECO:0000256" key="3">
    <source>
        <dbReference type="ARBA" id="ARBA00011245"/>
    </source>
</evidence>
<feature type="binding site" evidence="12">
    <location>
        <position position="238"/>
    </location>
    <ligand>
        <name>Zn(2+)</name>
        <dbReference type="ChEBI" id="CHEBI:29105"/>
    </ligand>
</feature>
<name>A0ABS5BYQ2_9BACT</name>
<comment type="subcellular location">
    <subcellularLocation>
        <location evidence="1 12">Cytoplasm</location>
    </subcellularLocation>
</comment>
<dbReference type="EC" id="6.1.1.16" evidence="12"/>
<dbReference type="NCBIfam" id="TIGR00435">
    <property type="entry name" value="cysS"/>
    <property type="match status" value="1"/>
</dbReference>
<proteinExistence type="inferred from homology"/>
<dbReference type="GO" id="GO:0004817">
    <property type="term" value="F:cysteine-tRNA ligase activity"/>
    <property type="evidence" value="ECO:0007669"/>
    <property type="project" value="UniProtKB-EC"/>
</dbReference>
<keyword evidence="10 12" id="KW-0648">Protein biosynthesis</keyword>
<protein>
    <recommendedName>
        <fullName evidence="12">Cysteine--tRNA ligase</fullName>
        <ecNumber evidence="12">6.1.1.16</ecNumber>
    </recommendedName>
    <alternativeName>
        <fullName evidence="12">Cysteinyl-tRNA synthetase</fullName>
        <shortName evidence="12">CysRS</shortName>
    </alternativeName>
</protein>
<evidence type="ECO:0000256" key="8">
    <source>
        <dbReference type="ARBA" id="ARBA00022833"/>
    </source>
</evidence>
<comment type="cofactor">
    <cofactor evidence="12">
        <name>Zn(2+)</name>
        <dbReference type="ChEBI" id="CHEBI:29105"/>
    </cofactor>
    <text evidence="12">Binds 1 zinc ion per subunit.</text>
</comment>
<evidence type="ECO:0000256" key="1">
    <source>
        <dbReference type="ARBA" id="ARBA00004496"/>
    </source>
</evidence>
<evidence type="ECO:0000256" key="10">
    <source>
        <dbReference type="ARBA" id="ARBA00022917"/>
    </source>
</evidence>
<keyword evidence="7 12" id="KW-0547">Nucleotide-binding</keyword>
<dbReference type="CDD" id="cd00672">
    <property type="entry name" value="CysRS_core"/>
    <property type="match status" value="1"/>
</dbReference>
<dbReference type="RefSeq" id="WP_210659074.1">
    <property type="nucleotide sequence ID" value="NZ_JAGKQQ010000001.1"/>
</dbReference>
<dbReference type="SUPFAM" id="SSF52374">
    <property type="entry name" value="Nucleotidylyl transferase"/>
    <property type="match status" value="1"/>
</dbReference>
<feature type="binding site" evidence="12">
    <location>
        <position position="213"/>
    </location>
    <ligand>
        <name>Zn(2+)</name>
        <dbReference type="ChEBI" id="CHEBI:29105"/>
    </ligand>
</feature>
<keyword evidence="11 12" id="KW-0030">Aminoacyl-tRNA synthetase</keyword>
<keyword evidence="5 12" id="KW-0436">Ligase</keyword>